<organism evidence="4 5">
    <name type="scientific">Marmoricola endophyticus</name>
    <dbReference type="NCBI Taxonomy" id="2040280"/>
    <lineage>
        <taxon>Bacteria</taxon>
        <taxon>Bacillati</taxon>
        <taxon>Actinomycetota</taxon>
        <taxon>Actinomycetes</taxon>
        <taxon>Propionibacteriales</taxon>
        <taxon>Nocardioidaceae</taxon>
        <taxon>Marmoricola</taxon>
    </lineage>
</organism>
<reference evidence="4" key="1">
    <citation type="journal article" date="2014" name="Int. J. Syst. Evol. Microbiol.">
        <title>Complete genome sequence of Corynebacterium casei LMG S-19264T (=DSM 44701T), isolated from a smear-ripened cheese.</title>
        <authorList>
            <consortium name="US DOE Joint Genome Institute (JGI-PGF)"/>
            <person name="Walter F."/>
            <person name="Albersmeier A."/>
            <person name="Kalinowski J."/>
            <person name="Ruckert C."/>
        </authorList>
    </citation>
    <scope>NUCLEOTIDE SEQUENCE</scope>
    <source>
        <strain evidence="4">CGMCC 1.16067</strain>
    </source>
</reference>
<reference evidence="4" key="2">
    <citation type="submission" date="2020-09" db="EMBL/GenBank/DDBJ databases">
        <authorList>
            <person name="Sun Q."/>
            <person name="Zhou Y."/>
        </authorList>
    </citation>
    <scope>NUCLEOTIDE SEQUENCE</scope>
    <source>
        <strain evidence="4">CGMCC 1.16067</strain>
    </source>
</reference>
<dbReference type="Gene3D" id="2.160.10.10">
    <property type="entry name" value="Hexapeptide repeat proteins"/>
    <property type="match status" value="1"/>
</dbReference>
<feature type="domain" description="PglD N-terminal" evidence="3">
    <location>
        <begin position="4"/>
        <end position="91"/>
    </location>
</feature>
<dbReference type="InterPro" id="IPR050179">
    <property type="entry name" value="Trans_hexapeptide_repeat"/>
</dbReference>
<evidence type="ECO:0000256" key="2">
    <source>
        <dbReference type="PIRSR" id="PIRSR620019-2"/>
    </source>
</evidence>
<dbReference type="PANTHER" id="PTHR43300:SF7">
    <property type="entry name" value="UDP-N-ACETYLBACILLOSAMINE N-ACETYLTRANSFERASE"/>
    <property type="match status" value="1"/>
</dbReference>
<feature type="site" description="Increases basicity of active site His" evidence="1">
    <location>
        <position position="146"/>
    </location>
</feature>
<dbReference type="Proteomes" id="UP000649179">
    <property type="component" value="Unassembled WGS sequence"/>
</dbReference>
<dbReference type="CDD" id="cd03360">
    <property type="entry name" value="LbH_AT_putative"/>
    <property type="match status" value="1"/>
</dbReference>
<dbReference type="Gene3D" id="3.40.50.20">
    <property type="match status" value="1"/>
</dbReference>
<dbReference type="PANTHER" id="PTHR43300">
    <property type="entry name" value="ACETYLTRANSFERASE"/>
    <property type="match status" value="1"/>
</dbReference>
<sequence>MSRDLAIIGCGGLGREAVGIVDAINSSLPARRWNLIGFLDDNPSEDNIRRSDAMQVPILGSIEGRHLSRRDCMFVIAIGSPTARAGVAERLNDDARAATLVHPTAALGRAVTLGRGVIVAAYAQLACNIDVGDHVVVDRAVQVGHDCNLKRLATLHPSAVVSGDCTLGYASRVGTNATILPGVRIGDGGFVGAGACVTRDVEPGVTVRGVPAR</sequence>
<dbReference type="InterPro" id="IPR020019">
    <property type="entry name" value="AcTrfase_PglD-like"/>
</dbReference>
<feature type="active site" description="Proton acceptor" evidence="1">
    <location>
        <position position="145"/>
    </location>
</feature>
<dbReference type="NCBIfam" id="TIGR03570">
    <property type="entry name" value="NeuD_NnaD"/>
    <property type="match status" value="1"/>
</dbReference>
<dbReference type="RefSeq" id="WP_188779384.1">
    <property type="nucleotide sequence ID" value="NZ_BMKQ01000001.1"/>
</dbReference>
<dbReference type="Pfam" id="PF17836">
    <property type="entry name" value="PglD_N"/>
    <property type="match status" value="1"/>
</dbReference>
<gene>
    <name evidence="4" type="ORF">GCM10011519_16950</name>
</gene>
<protein>
    <submittedName>
        <fullName evidence="4">Acetyltransferase</fullName>
    </submittedName>
</protein>
<feature type="binding site" evidence="2">
    <location>
        <position position="79"/>
    </location>
    <ligand>
        <name>substrate</name>
    </ligand>
</feature>
<name>A0A917BHX8_9ACTN</name>
<dbReference type="InterPro" id="IPR011004">
    <property type="entry name" value="Trimer_LpxA-like_sf"/>
</dbReference>
<evidence type="ECO:0000259" key="3">
    <source>
        <dbReference type="Pfam" id="PF17836"/>
    </source>
</evidence>
<dbReference type="EMBL" id="BMKQ01000001">
    <property type="protein sequence ID" value="GGF43708.1"/>
    <property type="molecule type" value="Genomic_DNA"/>
</dbReference>
<evidence type="ECO:0000313" key="5">
    <source>
        <dbReference type="Proteomes" id="UP000649179"/>
    </source>
</evidence>
<accession>A0A917BHX8</accession>
<dbReference type="InterPro" id="IPR041561">
    <property type="entry name" value="PglD_N"/>
</dbReference>
<dbReference type="AlphaFoldDB" id="A0A917BHX8"/>
<proteinExistence type="predicted"/>
<comment type="caution">
    <text evidence="4">The sequence shown here is derived from an EMBL/GenBank/DDBJ whole genome shotgun (WGS) entry which is preliminary data.</text>
</comment>
<evidence type="ECO:0000256" key="1">
    <source>
        <dbReference type="PIRSR" id="PIRSR620019-1"/>
    </source>
</evidence>
<dbReference type="SUPFAM" id="SSF51161">
    <property type="entry name" value="Trimeric LpxA-like enzymes"/>
    <property type="match status" value="1"/>
</dbReference>
<evidence type="ECO:0000313" key="4">
    <source>
        <dbReference type="EMBL" id="GGF43708.1"/>
    </source>
</evidence>
<keyword evidence="5" id="KW-1185">Reference proteome</keyword>